<organism evidence="2 3">
    <name type="scientific">Vanilla planifolia</name>
    <name type="common">Vanilla</name>
    <dbReference type="NCBI Taxonomy" id="51239"/>
    <lineage>
        <taxon>Eukaryota</taxon>
        <taxon>Viridiplantae</taxon>
        <taxon>Streptophyta</taxon>
        <taxon>Embryophyta</taxon>
        <taxon>Tracheophyta</taxon>
        <taxon>Spermatophyta</taxon>
        <taxon>Magnoliopsida</taxon>
        <taxon>Liliopsida</taxon>
        <taxon>Asparagales</taxon>
        <taxon>Orchidaceae</taxon>
        <taxon>Vanilloideae</taxon>
        <taxon>Vanilleae</taxon>
        <taxon>Vanilla</taxon>
    </lineage>
</organism>
<accession>A0A835Q018</accession>
<dbReference type="AlphaFoldDB" id="A0A835Q018"/>
<dbReference type="Proteomes" id="UP000639772">
    <property type="component" value="Chromosome 12"/>
</dbReference>
<proteinExistence type="predicted"/>
<feature type="compositionally biased region" description="Polar residues" evidence="1">
    <location>
        <begin position="59"/>
        <end position="69"/>
    </location>
</feature>
<feature type="region of interest" description="Disordered" evidence="1">
    <location>
        <begin position="50"/>
        <end position="69"/>
    </location>
</feature>
<gene>
    <name evidence="2" type="ORF">HPP92_023301</name>
</gene>
<feature type="compositionally biased region" description="Polar residues" evidence="1">
    <location>
        <begin position="103"/>
        <end position="123"/>
    </location>
</feature>
<evidence type="ECO:0000313" key="2">
    <source>
        <dbReference type="EMBL" id="KAG0460173.1"/>
    </source>
</evidence>
<evidence type="ECO:0000256" key="1">
    <source>
        <dbReference type="SAM" id="MobiDB-lite"/>
    </source>
</evidence>
<protein>
    <submittedName>
        <fullName evidence="2">Uncharacterized protein</fullName>
    </submittedName>
</protein>
<dbReference type="EMBL" id="JADCNM010000012">
    <property type="protein sequence ID" value="KAG0460173.1"/>
    <property type="molecule type" value="Genomic_DNA"/>
</dbReference>
<name>A0A835Q018_VANPL</name>
<evidence type="ECO:0000313" key="3">
    <source>
        <dbReference type="Proteomes" id="UP000639772"/>
    </source>
</evidence>
<reference evidence="2 3" key="1">
    <citation type="journal article" date="2020" name="Nat. Food">
        <title>A phased Vanilla planifolia genome enables genetic improvement of flavour and production.</title>
        <authorList>
            <person name="Hasing T."/>
            <person name="Tang H."/>
            <person name="Brym M."/>
            <person name="Khazi F."/>
            <person name="Huang T."/>
            <person name="Chambers A.H."/>
        </authorList>
    </citation>
    <scope>NUCLEOTIDE SEQUENCE [LARGE SCALE GENOMIC DNA]</scope>
    <source>
        <tissue evidence="2">Leaf</tissue>
    </source>
</reference>
<comment type="caution">
    <text evidence="2">The sequence shown here is derived from an EMBL/GenBank/DDBJ whole genome shotgun (WGS) entry which is preliminary data.</text>
</comment>
<feature type="region of interest" description="Disordered" evidence="1">
    <location>
        <begin position="100"/>
        <end position="123"/>
    </location>
</feature>
<sequence length="143" mass="15755">MLAEHPLCRHDRASMWNIQHSNSLVPGASHTFCFIDEDGRQASTRCRAEKAQPYPGSAESKTLWTTQSQGPAYLPSSSFSLQVELTRPFFNLQKQQKGFHLGTANTSASGNTPSKPDSLHISSTRDFGYVSSSLKKRLPLGKS</sequence>